<dbReference type="AlphaFoldDB" id="E9HHS4"/>
<evidence type="ECO:0000256" key="1">
    <source>
        <dbReference type="SAM" id="MobiDB-lite"/>
    </source>
</evidence>
<dbReference type="EMBL" id="GL732650">
    <property type="protein sequence ID" value="EFX68682.1"/>
    <property type="molecule type" value="Genomic_DNA"/>
</dbReference>
<dbReference type="InParanoid" id="E9HHS4"/>
<feature type="compositionally biased region" description="Basic and acidic residues" evidence="1">
    <location>
        <begin position="22"/>
        <end position="37"/>
    </location>
</feature>
<feature type="compositionally biased region" description="Acidic residues" evidence="1">
    <location>
        <begin position="1"/>
        <end position="12"/>
    </location>
</feature>
<dbReference type="KEGG" id="dpx:DAPPUDRAFT_259739"/>
<organism evidence="2 3">
    <name type="scientific">Daphnia pulex</name>
    <name type="common">Water flea</name>
    <dbReference type="NCBI Taxonomy" id="6669"/>
    <lineage>
        <taxon>Eukaryota</taxon>
        <taxon>Metazoa</taxon>
        <taxon>Ecdysozoa</taxon>
        <taxon>Arthropoda</taxon>
        <taxon>Crustacea</taxon>
        <taxon>Branchiopoda</taxon>
        <taxon>Diplostraca</taxon>
        <taxon>Cladocera</taxon>
        <taxon>Anomopoda</taxon>
        <taxon>Daphniidae</taxon>
        <taxon>Daphnia</taxon>
    </lineage>
</organism>
<accession>E9HHS4</accession>
<name>E9HHS4_DAPPU</name>
<sequence>MAEAEEEEEEEEKQNTIAPRSKACEREPSRRDADKQRFCAQTSEPKDHYTSTPALSHTQKIMPRQQQQQKYCIPDGQGQQWYVKMRSQTKLKKKMSSGNRKRKIKNCRWIHQMPQLREIPNAGRCHGCFNGPPPSTESAGPPRVPLDLRFHVRCDSSILQSAASFDQNRHNVHRRCYRGCAGLKGGDDQRAESVRWGITAAREEESDNQHR</sequence>
<proteinExistence type="predicted"/>
<dbReference type="HOGENOM" id="CLU_1305969_0_0_1"/>
<keyword evidence="3" id="KW-1185">Reference proteome</keyword>
<dbReference type="Proteomes" id="UP000000305">
    <property type="component" value="Unassembled WGS sequence"/>
</dbReference>
<evidence type="ECO:0000313" key="3">
    <source>
        <dbReference type="Proteomes" id="UP000000305"/>
    </source>
</evidence>
<protein>
    <submittedName>
        <fullName evidence="2">Uncharacterized protein</fullName>
    </submittedName>
</protein>
<reference evidence="2 3" key="1">
    <citation type="journal article" date="2011" name="Science">
        <title>The ecoresponsive genome of Daphnia pulex.</title>
        <authorList>
            <person name="Colbourne J.K."/>
            <person name="Pfrender M.E."/>
            <person name="Gilbert D."/>
            <person name="Thomas W.K."/>
            <person name="Tucker A."/>
            <person name="Oakley T.H."/>
            <person name="Tokishita S."/>
            <person name="Aerts A."/>
            <person name="Arnold G.J."/>
            <person name="Basu M.K."/>
            <person name="Bauer D.J."/>
            <person name="Caceres C.E."/>
            <person name="Carmel L."/>
            <person name="Casola C."/>
            <person name="Choi J.H."/>
            <person name="Detter J.C."/>
            <person name="Dong Q."/>
            <person name="Dusheyko S."/>
            <person name="Eads B.D."/>
            <person name="Frohlich T."/>
            <person name="Geiler-Samerotte K.A."/>
            <person name="Gerlach D."/>
            <person name="Hatcher P."/>
            <person name="Jogdeo S."/>
            <person name="Krijgsveld J."/>
            <person name="Kriventseva E.V."/>
            <person name="Kultz D."/>
            <person name="Laforsch C."/>
            <person name="Lindquist E."/>
            <person name="Lopez J."/>
            <person name="Manak J.R."/>
            <person name="Muller J."/>
            <person name="Pangilinan J."/>
            <person name="Patwardhan R.P."/>
            <person name="Pitluck S."/>
            <person name="Pritham E.J."/>
            <person name="Rechtsteiner A."/>
            <person name="Rho M."/>
            <person name="Rogozin I.B."/>
            <person name="Sakarya O."/>
            <person name="Salamov A."/>
            <person name="Schaack S."/>
            <person name="Shapiro H."/>
            <person name="Shiga Y."/>
            <person name="Skalitzky C."/>
            <person name="Smith Z."/>
            <person name="Souvorov A."/>
            <person name="Sung W."/>
            <person name="Tang Z."/>
            <person name="Tsuchiya D."/>
            <person name="Tu H."/>
            <person name="Vos H."/>
            <person name="Wang M."/>
            <person name="Wolf Y.I."/>
            <person name="Yamagata H."/>
            <person name="Yamada T."/>
            <person name="Ye Y."/>
            <person name="Shaw J.R."/>
            <person name="Andrews J."/>
            <person name="Crease T.J."/>
            <person name="Tang H."/>
            <person name="Lucas S.M."/>
            <person name="Robertson H.M."/>
            <person name="Bork P."/>
            <person name="Koonin E.V."/>
            <person name="Zdobnov E.M."/>
            <person name="Grigoriev I.V."/>
            <person name="Lynch M."/>
            <person name="Boore J.L."/>
        </authorList>
    </citation>
    <scope>NUCLEOTIDE SEQUENCE [LARGE SCALE GENOMIC DNA]</scope>
</reference>
<feature type="region of interest" description="Disordered" evidence="1">
    <location>
        <begin position="1"/>
        <end position="69"/>
    </location>
</feature>
<gene>
    <name evidence="2" type="ORF">DAPPUDRAFT_259739</name>
</gene>
<evidence type="ECO:0000313" key="2">
    <source>
        <dbReference type="EMBL" id="EFX68682.1"/>
    </source>
</evidence>
<feature type="compositionally biased region" description="Polar residues" evidence="1">
    <location>
        <begin position="50"/>
        <end position="59"/>
    </location>
</feature>